<dbReference type="InterPro" id="IPR016123">
    <property type="entry name" value="Mog1/PsbP_a/b/a-sand"/>
</dbReference>
<reference evidence="9 10" key="1">
    <citation type="submission" date="2018-10" db="EMBL/GenBank/DDBJ databases">
        <title>A high-quality apple genome assembly.</title>
        <authorList>
            <person name="Hu J."/>
        </authorList>
    </citation>
    <scope>NUCLEOTIDE SEQUENCE [LARGE SCALE GENOMIC DNA]</scope>
    <source>
        <strain evidence="10">cv. HFTH1</strain>
        <tissue evidence="9">Young leaf</tissue>
    </source>
</reference>
<keyword evidence="10" id="KW-1185">Reference proteome</keyword>
<dbReference type="GO" id="GO:0009654">
    <property type="term" value="C:photosystem II oxygen evolving complex"/>
    <property type="evidence" value="ECO:0007669"/>
    <property type="project" value="InterPro"/>
</dbReference>
<dbReference type="InterPro" id="IPR004263">
    <property type="entry name" value="Exostosin"/>
</dbReference>
<dbReference type="GO" id="GO:0019898">
    <property type="term" value="C:extrinsic component of membrane"/>
    <property type="evidence" value="ECO:0007669"/>
    <property type="project" value="InterPro"/>
</dbReference>
<dbReference type="EMBL" id="RDQH01000331">
    <property type="protein sequence ID" value="RXI00042.1"/>
    <property type="molecule type" value="Genomic_DNA"/>
</dbReference>
<dbReference type="PANTHER" id="PTHR11062:SF281">
    <property type="entry name" value="EXOSTOSIN-LIKE 2"/>
    <property type="match status" value="1"/>
</dbReference>
<keyword evidence="3" id="KW-0328">Glycosyltransferase</keyword>
<evidence type="ECO:0000256" key="2">
    <source>
        <dbReference type="ARBA" id="ARBA00010271"/>
    </source>
</evidence>
<dbReference type="AlphaFoldDB" id="A0A498K428"/>
<dbReference type="Gene3D" id="3.40.1000.10">
    <property type="entry name" value="Mog1/PsbP, alpha/beta/alpha sandwich"/>
    <property type="match status" value="1"/>
</dbReference>
<keyword evidence="5" id="KW-0333">Golgi apparatus</keyword>
<dbReference type="SUPFAM" id="SSF55724">
    <property type="entry name" value="Mog1p/PsbP-like"/>
    <property type="match status" value="1"/>
</dbReference>
<accession>A0A498K428</accession>
<gene>
    <name evidence="9" type="ORF">DVH24_030532</name>
</gene>
<comment type="similarity">
    <text evidence="2">Belongs to the glycosyltransferase 47 family.</text>
</comment>
<evidence type="ECO:0008006" key="11">
    <source>
        <dbReference type="Google" id="ProtNLM"/>
    </source>
</evidence>
<dbReference type="GO" id="GO:0000139">
    <property type="term" value="C:Golgi membrane"/>
    <property type="evidence" value="ECO:0007669"/>
    <property type="project" value="UniProtKB-SubCell"/>
</dbReference>
<keyword evidence="4" id="KW-0812">Transmembrane</keyword>
<dbReference type="InterPro" id="IPR002683">
    <property type="entry name" value="PsbP_C"/>
</dbReference>
<dbReference type="Proteomes" id="UP000290289">
    <property type="component" value="Chromosome 5"/>
</dbReference>
<dbReference type="PANTHER" id="PTHR11062">
    <property type="entry name" value="EXOSTOSIN HEPARAN SULFATE GLYCOSYLTRANSFERASE -RELATED"/>
    <property type="match status" value="1"/>
</dbReference>
<evidence type="ECO:0000256" key="3">
    <source>
        <dbReference type="ARBA" id="ARBA00022676"/>
    </source>
</evidence>
<comment type="subcellular location">
    <subcellularLocation>
        <location evidence="1">Golgi apparatus membrane</location>
        <topology evidence="1">Single-pass type II membrane protein</topology>
    </subcellularLocation>
</comment>
<proteinExistence type="inferred from homology"/>
<evidence type="ECO:0000256" key="5">
    <source>
        <dbReference type="ARBA" id="ARBA00023034"/>
    </source>
</evidence>
<dbReference type="Pfam" id="PF03016">
    <property type="entry name" value="Exostosin_GT47"/>
    <property type="match status" value="1"/>
</dbReference>
<feature type="domain" description="PsbP C-terminal" evidence="7">
    <location>
        <begin position="623"/>
        <end position="766"/>
    </location>
</feature>
<keyword evidence="3" id="KW-0808">Transferase</keyword>
<evidence type="ECO:0000313" key="9">
    <source>
        <dbReference type="EMBL" id="RXI00042.1"/>
    </source>
</evidence>
<evidence type="ECO:0000256" key="4">
    <source>
        <dbReference type="ARBA" id="ARBA00022968"/>
    </source>
</evidence>
<dbReference type="InterPro" id="IPR040911">
    <property type="entry name" value="Exostosin_GT47"/>
</dbReference>
<evidence type="ECO:0000256" key="1">
    <source>
        <dbReference type="ARBA" id="ARBA00004323"/>
    </source>
</evidence>
<feature type="domain" description="Exostosin GT47" evidence="8">
    <location>
        <begin position="134"/>
        <end position="419"/>
    </location>
</feature>
<comment type="caution">
    <text evidence="9">The sequence shown here is derived from an EMBL/GenBank/DDBJ whole genome shotgun (WGS) entry which is preliminary data.</text>
</comment>
<sequence>MNVDYRTGTGRGHVMLGHKTLTRSLLPQKPSCRRTPLPSSTDDTLKMGSVNNKARPFSTQHHQHPLCTRTHQIGALLLVAASFFLTSLLDRSFRPCASHFAAVDIFPNSRSSVQVTGGRDLLWPHRGYGPLLDLKIYVYDDSEIDGLKALMRGRDGVIDSNACLKGQWGTQVKIHRLLLNSRFRTRKKEEADLFFVPTYTKCVRMMGGLNDKEINQTYVKVLSQMPYFRRSGGRDHIFVFSSGAGAHLFRSWATYINRSIILTPEGDRTDKKDTSAFNTWKDIIIPGNVEDGMTTNGATLVHPLPIPKRKYLANYLGRAQGKVGRLKLIELSRKFPDKLECPELKFSGPEKFGRIDYFEHLRDAKFCLAPRGESSWTLRFYEAFFVECVPVILSDQVELPFQNVVDYTQISIKWPSTRIGPELLQYLESIPDEYIEGMISRGRQVRCLWVYASESGSCSAMHAILWELQRKVRLFHQSTETFWLHNGSVEMRTASLTGWSFSWTHQRQAIPSHNLVVQSSLEHGNCRTKVGSSSTESGLVDGEAENFSGILKRRSVLLSAGASLFSSQVLGFPREVLAVVKQGLLAGRIPGLSEPDEQGWRTYQRPDEKSGGHGVGWSPIIPYRFSVPQDWEEVPVSIADLGGTEIDLRFGSPKEGRISVIVAPVLRFADNLDGDATIEKIGRPETVINAFGPEVIGENVEGKVMSITVVQDSGRTYYQYELEPPHALITATAAGNRLYLFSVTGSGLQWKRHYKDLKKIADSFRVV</sequence>
<evidence type="ECO:0000259" key="7">
    <source>
        <dbReference type="Pfam" id="PF01789"/>
    </source>
</evidence>
<feature type="region of interest" description="Disordered" evidence="6">
    <location>
        <begin position="28"/>
        <end position="49"/>
    </location>
</feature>
<protein>
    <recommendedName>
        <fullName evidence="11">Exostosin GT47 domain-containing protein</fullName>
    </recommendedName>
</protein>
<name>A0A498K428_MALDO</name>
<dbReference type="GO" id="GO:0005509">
    <property type="term" value="F:calcium ion binding"/>
    <property type="evidence" value="ECO:0007669"/>
    <property type="project" value="InterPro"/>
</dbReference>
<dbReference type="Pfam" id="PF01789">
    <property type="entry name" value="PsbP"/>
    <property type="match status" value="1"/>
</dbReference>
<evidence type="ECO:0000313" key="10">
    <source>
        <dbReference type="Proteomes" id="UP000290289"/>
    </source>
</evidence>
<evidence type="ECO:0000259" key="8">
    <source>
        <dbReference type="Pfam" id="PF03016"/>
    </source>
</evidence>
<organism evidence="9 10">
    <name type="scientific">Malus domestica</name>
    <name type="common">Apple</name>
    <name type="synonym">Pyrus malus</name>
    <dbReference type="NCBI Taxonomy" id="3750"/>
    <lineage>
        <taxon>Eukaryota</taxon>
        <taxon>Viridiplantae</taxon>
        <taxon>Streptophyta</taxon>
        <taxon>Embryophyta</taxon>
        <taxon>Tracheophyta</taxon>
        <taxon>Spermatophyta</taxon>
        <taxon>Magnoliopsida</taxon>
        <taxon>eudicotyledons</taxon>
        <taxon>Gunneridae</taxon>
        <taxon>Pentapetalae</taxon>
        <taxon>rosids</taxon>
        <taxon>fabids</taxon>
        <taxon>Rosales</taxon>
        <taxon>Rosaceae</taxon>
        <taxon>Amygdaloideae</taxon>
        <taxon>Maleae</taxon>
        <taxon>Malus</taxon>
    </lineage>
</organism>
<evidence type="ECO:0000256" key="6">
    <source>
        <dbReference type="SAM" id="MobiDB-lite"/>
    </source>
</evidence>
<dbReference type="GO" id="GO:0015979">
    <property type="term" value="P:photosynthesis"/>
    <property type="evidence" value="ECO:0007669"/>
    <property type="project" value="InterPro"/>
</dbReference>
<dbReference type="GO" id="GO:0016757">
    <property type="term" value="F:glycosyltransferase activity"/>
    <property type="evidence" value="ECO:0007669"/>
    <property type="project" value="UniProtKB-KW"/>
</dbReference>
<keyword evidence="4" id="KW-0735">Signal-anchor</keyword>